<dbReference type="SUPFAM" id="SSF48452">
    <property type="entry name" value="TPR-like"/>
    <property type="match status" value="1"/>
</dbReference>
<gene>
    <name evidence="2" type="ORF">BDA99DRAFT_42778</name>
</gene>
<comment type="caution">
    <text evidence="2">The sequence shown here is derived from an EMBL/GenBank/DDBJ whole genome shotgun (WGS) entry which is preliminary data.</text>
</comment>
<evidence type="ECO:0000259" key="1">
    <source>
        <dbReference type="Pfam" id="PF12937"/>
    </source>
</evidence>
<dbReference type="Gene3D" id="1.25.40.10">
    <property type="entry name" value="Tetratricopeptide repeat domain"/>
    <property type="match status" value="1"/>
</dbReference>
<sequence>MDNKYIFPITQWSNFITLFSETIRNLNHAVEIQNYQQIIQHSTAVIEAILQQNTTLTALYETRAYAYAMRYQFDLALADGEQIIKHTPTATSGYIYKANVLSMKGYQKGAIRSYDQGLQVVQKSKAQDQQKVEMEALKIGKQLAIKEHSQKFFDPVDIFPVEITTKIFSLLTQEALLTCLLTSKTWCDRVQDCAEAWRSLVIQDERMDFHLARVTSKIGDHVKHMKIGITTFEMGLFKKYLKHLIEGHFTRIQSLEIQGKYKVISMSKGNIKKRL</sequence>
<dbReference type="InterPro" id="IPR011990">
    <property type="entry name" value="TPR-like_helical_dom_sf"/>
</dbReference>
<name>A0AAD5KC81_9FUNG</name>
<accession>A0AAD5KC81</accession>
<dbReference type="Pfam" id="PF12937">
    <property type="entry name" value="F-box-like"/>
    <property type="match status" value="1"/>
</dbReference>
<organism evidence="2 3">
    <name type="scientific">Phascolomyces articulosus</name>
    <dbReference type="NCBI Taxonomy" id="60185"/>
    <lineage>
        <taxon>Eukaryota</taxon>
        <taxon>Fungi</taxon>
        <taxon>Fungi incertae sedis</taxon>
        <taxon>Mucoromycota</taxon>
        <taxon>Mucoromycotina</taxon>
        <taxon>Mucoromycetes</taxon>
        <taxon>Mucorales</taxon>
        <taxon>Lichtheimiaceae</taxon>
        <taxon>Phascolomyces</taxon>
    </lineage>
</organism>
<dbReference type="SUPFAM" id="SSF81383">
    <property type="entry name" value="F-box domain"/>
    <property type="match status" value="1"/>
</dbReference>
<dbReference type="Proteomes" id="UP001209540">
    <property type="component" value="Unassembled WGS sequence"/>
</dbReference>
<dbReference type="InterPro" id="IPR036047">
    <property type="entry name" value="F-box-like_dom_sf"/>
</dbReference>
<reference evidence="2" key="1">
    <citation type="journal article" date="2022" name="IScience">
        <title>Evolution of zygomycete secretomes and the origins of terrestrial fungal ecologies.</title>
        <authorList>
            <person name="Chang Y."/>
            <person name="Wang Y."/>
            <person name="Mondo S."/>
            <person name="Ahrendt S."/>
            <person name="Andreopoulos W."/>
            <person name="Barry K."/>
            <person name="Beard J."/>
            <person name="Benny G.L."/>
            <person name="Blankenship S."/>
            <person name="Bonito G."/>
            <person name="Cuomo C."/>
            <person name="Desiro A."/>
            <person name="Gervers K.A."/>
            <person name="Hundley H."/>
            <person name="Kuo A."/>
            <person name="LaButti K."/>
            <person name="Lang B.F."/>
            <person name="Lipzen A."/>
            <person name="O'Donnell K."/>
            <person name="Pangilinan J."/>
            <person name="Reynolds N."/>
            <person name="Sandor L."/>
            <person name="Smith M.E."/>
            <person name="Tsang A."/>
            <person name="Grigoriev I.V."/>
            <person name="Stajich J.E."/>
            <person name="Spatafora J.W."/>
        </authorList>
    </citation>
    <scope>NUCLEOTIDE SEQUENCE</scope>
    <source>
        <strain evidence="2">RSA 2281</strain>
    </source>
</reference>
<reference evidence="2" key="2">
    <citation type="submission" date="2023-02" db="EMBL/GenBank/DDBJ databases">
        <authorList>
            <consortium name="DOE Joint Genome Institute"/>
            <person name="Mondo S.J."/>
            <person name="Chang Y."/>
            <person name="Wang Y."/>
            <person name="Ahrendt S."/>
            <person name="Andreopoulos W."/>
            <person name="Barry K."/>
            <person name="Beard J."/>
            <person name="Benny G.L."/>
            <person name="Blankenship S."/>
            <person name="Bonito G."/>
            <person name="Cuomo C."/>
            <person name="Desiro A."/>
            <person name="Gervers K.A."/>
            <person name="Hundley H."/>
            <person name="Kuo A."/>
            <person name="LaButti K."/>
            <person name="Lang B.F."/>
            <person name="Lipzen A."/>
            <person name="O'Donnell K."/>
            <person name="Pangilinan J."/>
            <person name="Reynolds N."/>
            <person name="Sandor L."/>
            <person name="Smith M.W."/>
            <person name="Tsang A."/>
            <person name="Grigoriev I.V."/>
            <person name="Stajich J.E."/>
            <person name="Spatafora J.W."/>
        </authorList>
    </citation>
    <scope>NUCLEOTIDE SEQUENCE</scope>
    <source>
        <strain evidence="2">RSA 2281</strain>
    </source>
</reference>
<dbReference type="Gene3D" id="1.20.1280.50">
    <property type="match status" value="1"/>
</dbReference>
<feature type="domain" description="F-box" evidence="1">
    <location>
        <begin position="160"/>
        <end position="202"/>
    </location>
</feature>
<protein>
    <recommendedName>
        <fullName evidence="1">F-box domain-containing protein</fullName>
    </recommendedName>
</protein>
<evidence type="ECO:0000313" key="3">
    <source>
        <dbReference type="Proteomes" id="UP001209540"/>
    </source>
</evidence>
<dbReference type="AlphaFoldDB" id="A0AAD5KC81"/>
<proteinExistence type="predicted"/>
<evidence type="ECO:0000313" key="2">
    <source>
        <dbReference type="EMBL" id="KAI9265108.1"/>
    </source>
</evidence>
<dbReference type="EMBL" id="JAIXMP010000011">
    <property type="protein sequence ID" value="KAI9265108.1"/>
    <property type="molecule type" value="Genomic_DNA"/>
</dbReference>
<keyword evidence="3" id="KW-1185">Reference proteome</keyword>
<dbReference type="InterPro" id="IPR001810">
    <property type="entry name" value="F-box_dom"/>
</dbReference>